<evidence type="ECO:0000313" key="1">
    <source>
        <dbReference type="EMBL" id="QOX63895.1"/>
    </source>
</evidence>
<evidence type="ECO:0000313" key="2">
    <source>
        <dbReference type="Proteomes" id="UP000594014"/>
    </source>
</evidence>
<organism evidence="1 2">
    <name type="scientific">Anoxybacterium hadale</name>
    <dbReference type="NCBI Taxonomy" id="3408580"/>
    <lineage>
        <taxon>Bacteria</taxon>
        <taxon>Bacillati</taxon>
        <taxon>Bacillota</taxon>
        <taxon>Clostridia</taxon>
        <taxon>Peptostreptococcales</taxon>
        <taxon>Anaerovoracaceae</taxon>
        <taxon>Anoxybacterium</taxon>
    </lineage>
</organism>
<sequence length="330" mass="37449">MEEVNSEKYEFLYNAISDTQETIRFTDTKSGAIIIIVMGFIAGLISLADEYYNYLSKLTGLSKDILIAGATGFIVFLIISLLISLKSINPSNSPIDHIKTEDLKEHSSLPNLKYYISGLCPSMRWEDYFWELKGSKLKISLGEYLKEINESNGQDFIKVLTLELLKLSYIKEKKIQRSKMAITSLGLSILFAALTIVMVILINNSKVAIPWNNALINLDLFLYLIIGHVIGDYVLQTSWQIEKKRTSWGALLTHLIIYTIVIYVLSFFAGRITLLSISIIILTHLILDKFNLISKTIELVTKKECNSIKINFICDQGVHIMILFLIAMFN</sequence>
<dbReference type="EMBL" id="CP042469">
    <property type="protein sequence ID" value="QOX63895.1"/>
    <property type="molecule type" value="Genomic_DNA"/>
</dbReference>
<protein>
    <submittedName>
        <fullName evidence="1">DUF3307 domain-containing protein</fullName>
    </submittedName>
</protein>
<gene>
    <name evidence="1" type="ORF">FRZ06_11405</name>
</gene>
<accession>A0ACD1ABM1</accession>
<keyword evidence="2" id="KW-1185">Reference proteome</keyword>
<reference evidence="1" key="1">
    <citation type="submission" date="2019-08" db="EMBL/GenBank/DDBJ databases">
        <title>Genome sequence of Clostridiales bacterium MT110.</title>
        <authorList>
            <person name="Cao J."/>
        </authorList>
    </citation>
    <scope>NUCLEOTIDE SEQUENCE</scope>
    <source>
        <strain evidence="1">MT110</strain>
    </source>
</reference>
<name>A0ACD1ABM1_9FIRM</name>
<dbReference type="Proteomes" id="UP000594014">
    <property type="component" value="Chromosome"/>
</dbReference>
<proteinExistence type="predicted"/>